<organism evidence="2 3">
    <name type="scientific">Paraferrimonas sedimenticola</name>
    <dbReference type="NCBI Taxonomy" id="375674"/>
    <lineage>
        <taxon>Bacteria</taxon>
        <taxon>Pseudomonadati</taxon>
        <taxon>Pseudomonadota</taxon>
        <taxon>Gammaproteobacteria</taxon>
        <taxon>Alteromonadales</taxon>
        <taxon>Ferrimonadaceae</taxon>
        <taxon>Paraferrimonas</taxon>
    </lineage>
</organism>
<comment type="caution">
    <text evidence="2">The sequence shown here is derived from an EMBL/GenBank/DDBJ whole genome shotgun (WGS) entry which is preliminary data.</text>
</comment>
<dbReference type="EMBL" id="BSNC01000004">
    <property type="protein sequence ID" value="GLP96096.1"/>
    <property type="molecule type" value="Genomic_DNA"/>
</dbReference>
<sequence length="214" mass="23721">MKTTLIGLALIGASFSSAAGTFSLEYGGFYDRLNGLKKAEVNMVEVAFYVRPRASASCELNQVNLVVKKQDTQRTELMIGPDNALLLPFDRQLKSDRALVELDLDGDESSCALAISVQSKPLINPSVDSVWLEQLYQQLDKVYAQYAGFPMKYFRPEAKGLTLLNSSDSDISIESRQRLLSLPAGGQLQLTKQELAEIKPFQVTPSKFKATAWY</sequence>
<dbReference type="Proteomes" id="UP001161422">
    <property type="component" value="Unassembled WGS sequence"/>
</dbReference>
<protein>
    <recommendedName>
        <fullName evidence="4">DUF2987 domain-containing protein</fullName>
    </recommendedName>
</protein>
<accession>A0AA37RV84</accession>
<dbReference type="InterPro" id="IPR021370">
    <property type="entry name" value="DUF2987"/>
</dbReference>
<evidence type="ECO:0000256" key="1">
    <source>
        <dbReference type="SAM" id="SignalP"/>
    </source>
</evidence>
<evidence type="ECO:0000313" key="2">
    <source>
        <dbReference type="EMBL" id="GLP96096.1"/>
    </source>
</evidence>
<dbReference type="RefSeq" id="WP_095506902.1">
    <property type="nucleotide sequence ID" value="NZ_BSNC01000004.1"/>
</dbReference>
<reference evidence="2" key="1">
    <citation type="journal article" date="2014" name="Int. J. Syst. Evol. Microbiol.">
        <title>Complete genome sequence of Corynebacterium casei LMG S-19264T (=DSM 44701T), isolated from a smear-ripened cheese.</title>
        <authorList>
            <consortium name="US DOE Joint Genome Institute (JGI-PGF)"/>
            <person name="Walter F."/>
            <person name="Albersmeier A."/>
            <person name="Kalinowski J."/>
            <person name="Ruckert C."/>
        </authorList>
    </citation>
    <scope>NUCLEOTIDE SEQUENCE</scope>
    <source>
        <strain evidence="2">NBRC 101628</strain>
    </source>
</reference>
<reference evidence="2" key="2">
    <citation type="submission" date="2023-01" db="EMBL/GenBank/DDBJ databases">
        <title>Draft genome sequence of Paraferrimonas sedimenticola strain NBRC 101628.</title>
        <authorList>
            <person name="Sun Q."/>
            <person name="Mori K."/>
        </authorList>
    </citation>
    <scope>NUCLEOTIDE SEQUENCE</scope>
    <source>
        <strain evidence="2">NBRC 101628</strain>
    </source>
</reference>
<evidence type="ECO:0008006" key="4">
    <source>
        <dbReference type="Google" id="ProtNLM"/>
    </source>
</evidence>
<keyword evidence="1" id="KW-0732">Signal</keyword>
<dbReference type="AlphaFoldDB" id="A0AA37RV84"/>
<feature type="chain" id="PRO_5041271057" description="DUF2987 domain-containing protein" evidence="1">
    <location>
        <begin position="19"/>
        <end position="214"/>
    </location>
</feature>
<gene>
    <name evidence="2" type="ORF">GCM10007895_14020</name>
</gene>
<feature type="signal peptide" evidence="1">
    <location>
        <begin position="1"/>
        <end position="18"/>
    </location>
</feature>
<name>A0AA37RV84_9GAMM</name>
<keyword evidence="3" id="KW-1185">Reference proteome</keyword>
<dbReference type="Pfam" id="PF11205">
    <property type="entry name" value="DUF2987"/>
    <property type="match status" value="1"/>
</dbReference>
<proteinExistence type="predicted"/>
<evidence type="ECO:0000313" key="3">
    <source>
        <dbReference type="Proteomes" id="UP001161422"/>
    </source>
</evidence>